<dbReference type="Proteomes" id="UP000630353">
    <property type="component" value="Unassembled WGS sequence"/>
</dbReference>
<evidence type="ECO:0008006" key="3">
    <source>
        <dbReference type="Google" id="ProtNLM"/>
    </source>
</evidence>
<comment type="caution">
    <text evidence="1">The sequence shown here is derived from an EMBL/GenBank/DDBJ whole genome shotgun (WGS) entry which is preliminary data.</text>
</comment>
<protein>
    <recommendedName>
        <fullName evidence="3">SpoIIAA-like</fullName>
    </recommendedName>
</protein>
<keyword evidence="2" id="KW-1185">Reference proteome</keyword>
<reference evidence="1" key="1">
    <citation type="journal article" date="2014" name="Int. J. Syst. Evol. Microbiol.">
        <title>Complete genome sequence of Corynebacterium casei LMG S-19264T (=DSM 44701T), isolated from a smear-ripened cheese.</title>
        <authorList>
            <consortium name="US DOE Joint Genome Institute (JGI-PGF)"/>
            <person name="Walter F."/>
            <person name="Albersmeier A."/>
            <person name="Kalinowski J."/>
            <person name="Ruckert C."/>
        </authorList>
    </citation>
    <scope>NUCLEOTIDE SEQUENCE</scope>
    <source>
        <strain evidence="1">KCTC 42651</strain>
    </source>
</reference>
<proteinExistence type="predicted"/>
<dbReference type="EMBL" id="BMZS01000015">
    <property type="protein sequence ID" value="GHD62851.1"/>
    <property type="molecule type" value="Genomic_DNA"/>
</dbReference>
<sequence>MEYSFAVRRQPAHVEVAFTGLLVSDAIVAILDRIAWPRLRSTMRGLLWDLRAADLSAYSIDDMARLRAYDDEEAERVPTGPPDGRRFRIAAVFAGGSDQLILRLWESSGGVAGDLERRSFDDIDDARRWVAEP</sequence>
<organism evidence="1 2">
    <name type="scientific">Thalassobaculum fulvum</name>
    <dbReference type="NCBI Taxonomy" id="1633335"/>
    <lineage>
        <taxon>Bacteria</taxon>
        <taxon>Pseudomonadati</taxon>
        <taxon>Pseudomonadota</taxon>
        <taxon>Alphaproteobacteria</taxon>
        <taxon>Rhodospirillales</taxon>
        <taxon>Thalassobaculaceae</taxon>
        <taxon>Thalassobaculum</taxon>
    </lineage>
</organism>
<dbReference type="RefSeq" id="WP_189995305.1">
    <property type="nucleotide sequence ID" value="NZ_BMZS01000015.1"/>
</dbReference>
<reference evidence="1" key="2">
    <citation type="submission" date="2020-09" db="EMBL/GenBank/DDBJ databases">
        <authorList>
            <person name="Sun Q."/>
            <person name="Kim S."/>
        </authorList>
    </citation>
    <scope>NUCLEOTIDE SEQUENCE</scope>
    <source>
        <strain evidence="1">KCTC 42651</strain>
    </source>
</reference>
<evidence type="ECO:0000313" key="2">
    <source>
        <dbReference type="Proteomes" id="UP000630353"/>
    </source>
</evidence>
<gene>
    <name evidence="1" type="ORF">GCM10017083_52250</name>
</gene>
<accession>A0A919CSK6</accession>
<evidence type="ECO:0000313" key="1">
    <source>
        <dbReference type="EMBL" id="GHD62851.1"/>
    </source>
</evidence>
<dbReference type="AlphaFoldDB" id="A0A919CSK6"/>
<name>A0A919CSK6_9PROT</name>